<comment type="similarity">
    <text evidence="1">Belongs to the sigma-70 factor family. ECF subfamily.</text>
</comment>
<evidence type="ECO:0000259" key="7">
    <source>
        <dbReference type="Pfam" id="PF04542"/>
    </source>
</evidence>
<dbReference type="EMBL" id="QZFU01000023">
    <property type="protein sequence ID" value="RJO73378.1"/>
    <property type="molecule type" value="Genomic_DNA"/>
</dbReference>
<dbReference type="InterPro" id="IPR013325">
    <property type="entry name" value="RNA_pol_sigma_r2"/>
</dbReference>
<dbReference type="InterPro" id="IPR014284">
    <property type="entry name" value="RNA_pol_sigma-70_dom"/>
</dbReference>
<comment type="caution">
    <text evidence="9">The sequence shown here is derived from an EMBL/GenBank/DDBJ whole genome shotgun (WGS) entry which is preliminary data.</text>
</comment>
<organism evidence="9 10">
    <name type="scientific">Nocardia panacis</name>
    <dbReference type="NCBI Taxonomy" id="2340916"/>
    <lineage>
        <taxon>Bacteria</taxon>
        <taxon>Bacillati</taxon>
        <taxon>Actinomycetota</taxon>
        <taxon>Actinomycetes</taxon>
        <taxon>Mycobacteriales</taxon>
        <taxon>Nocardiaceae</taxon>
        <taxon>Nocardia</taxon>
    </lineage>
</organism>
<evidence type="ECO:0000256" key="4">
    <source>
        <dbReference type="ARBA" id="ARBA00023082"/>
    </source>
</evidence>
<dbReference type="RefSeq" id="WP_120042455.1">
    <property type="nucleotide sequence ID" value="NZ_QZFU01000023.1"/>
</dbReference>
<dbReference type="InterPro" id="IPR007627">
    <property type="entry name" value="RNA_pol_sigma70_r2"/>
</dbReference>
<evidence type="ECO:0000256" key="3">
    <source>
        <dbReference type="ARBA" id="ARBA00023015"/>
    </source>
</evidence>
<comment type="subunit">
    <text evidence="2">Interacts transiently with the RNA polymerase catalytic core formed by RpoA, RpoB, RpoC and RpoZ (2 alpha, 1 beta, 1 beta' and 1 omega subunit) to form the RNA polymerase holoenzyme that can initiate transcription.</text>
</comment>
<dbReference type="PANTHER" id="PTHR30173:SF43">
    <property type="entry name" value="ECF RNA POLYMERASE SIGMA FACTOR SIGI-RELATED"/>
    <property type="match status" value="1"/>
</dbReference>
<evidence type="ECO:0000256" key="2">
    <source>
        <dbReference type="ARBA" id="ARBA00011344"/>
    </source>
</evidence>
<dbReference type="Pfam" id="PF08281">
    <property type="entry name" value="Sigma70_r4_2"/>
    <property type="match status" value="1"/>
</dbReference>
<gene>
    <name evidence="9" type="ORF">D5S18_19270</name>
</gene>
<dbReference type="SUPFAM" id="SSF88946">
    <property type="entry name" value="Sigma2 domain of RNA polymerase sigma factors"/>
    <property type="match status" value="1"/>
</dbReference>
<dbReference type="Gene3D" id="3.10.450.50">
    <property type="match status" value="1"/>
</dbReference>
<evidence type="ECO:0000313" key="9">
    <source>
        <dbReference type="EMBL" id="RJO73378.1"/>
    </source>
</evidence>
<dbReference type="Gene3D" id="1.10.1740.10">
    <property type="match status" value="1"/>
</dbReference>
<evidence type="ECO:0000256" key="1">
    <source>
        <dbReference type="ARBA" id="ARBA00010641"/>
    </source>
</evidence>
<dbReference type="InterPro" id="IPR052704">
    <property type="entry name" value="ECF_Sigma-70_Domain"/>
</dbReference>
<dbReference type="NCBIfam" id="TIGR02937">
    <property type="entry name" value="sigma70-ECF"/>
    <property type="match status" value="1"/>
</dbReference>
<dbReference type="Gene3D" id="1.10.10.10">
    <property type="entry name" value="Winged helix-like DNA-binding domain superfamily/Winged helix DNA-binding domain"/>
    <property type="match status" value="1"/>
</dbReference>
<proteinExistence type="inferred from homology"/>
<keyword evidence="6" id="KW-0804">Transcription</keyword>
<evidence type="ECO:0000259" key="8">
    <source>
        <dbReference type="Pfam" id="PF08281"/>
    </source>
</evidence>
<feature type="domain" description="RNA polymerase sigma-70 region 2" evidence="7">
    <location>
        <begin position="9"/>
        <end position="71"/>
    </location>
</feature>
<dbReference type="SUPFAM" id="SSF54427">
    <property type="entry name" value="NTF2-like"/>
    <property type="match status" value="1"/>
</dbReference>
<keyword evidence="5" id="KW-0238">DNA-binding</keyword>
<keyword evidence="3" id="KW-0805">Transcription regulation</keyword>
<dbReference type="AlphaFoldDB" id="A0A3A4KGJ1"/>
<evidence type="ECO:0000313" key="10">
    <source>
        <dbReference type="Proteomes" id="UP000266677"/>
    </source>
</evidence>
<protein>
    <submittedName>
        <fullName evidence="9">Sigma-70 family RNA polymerase sigma factor</fullName>
    </submittedName>
</protein>
<evidence type="ECO:0000256" key="5">
    <source>
        <dbReference type="ARBA" id="ARBA00023125"/>
    </source>
</evidence>
<keyword evidence="10" id="KW-1185">Reference proteome</keyword>
<name>A0A3A4KGJ1_9NOCA</name>
<dbReference type="InterPro" id="IPR036388">
    <property type="entry name" value="WH-like_DNA-bd_sf"/>
</dbReference>
<accession>A0A3A4KGJ1</accession>
<dbReference type="Proteomes" id="UP000266677">
    <property type="component" value="Unassembled WGS sequence"/>
</dbReference>
<dbReference type="SUPFAM" id="SSF88659">
    <property type="entry name" value="Sigma3 and sigma4 domains of RNA polymerase sigma factors"/>
    <property type="match status" value="1"/>
</dbReference>
<keyword evidence="4" id="KW-0731">Sigma factor</keyword>
<reference evidence="9 10" key="1">
    <citation type="submission" date="2018-09" db="EMBL/GenBank/DDBJ databases">
        <title>YIM PH21274 draft genome.</title>
        <authorList>
            <person name="Miao C."/>
        </authorList>
    </citation>
    <scope>NUCLEOTIDE SEQUENCE [LARGE SCALE GENOMIC DNA]</scope>
    <source>
        <strain evidence="9 10">YIM PH 21724</strain>
    </source>
</reference>
<dbReference type="InterPro" id="IPR032710">
    <property type="entry name" value="NTF2-like_dom_sf"/>
</dbReference>
<dbReference type="OrthoDB" id="3211555at2"/>
<feature type="domain" description="RNA polymerase sigma factor 70 region 4 type 2" evidence="8">
    <location>
        <begin position="106"/>
        <end position="155"/>
    </location>
</feature>
<dbReference type="GO" id="GO:0016987">
    <property type="term" value="F:sigma factor activity"/>
    <property type="evidence" value="ECO:0007669"/>
    <property type="project" value="UniProtKB-KW"/>
</dbReference>
<dbReference type="InterPro" id="IPR013324">
    <property type="entry name" value="RNA_pol_sigma_r3/r4-like"/>
</dbReference>
<evidence type="ECO:0000256" key="6">
    <source>
        <dbReference type="ARBA" id="ARBA00023163"/>
    </source>
</evidence>
<dbReference type="Pfam" id="PF04542">
    <property type="entry name" value="Sigma70_r2"/>
    <property type="match status" value="1"/>
</dbReference>
<dbReference type="GO" id="GO:0003677">
    <property type="term" value="F:DNA binding"/>
    <property type="evidence" value="ECO:0007669"/>
    <property type="project" value="UniProtKB-KW"/>
</dbReference>
<dbReference type="GO" id="GO:0006352">
    <property type="term" value="P:DNA-templated transcription initiation"/>
    <property type="evidence" value="ECO:0007669"/>
    <property type="project" value="InterPro"/>
</dbReference>
<sequence length="287" mass="31672">MNSVLEQRFAQHRDQVRLIAYRMLGSAFEAEDAVQETWLRLAAADGIDNLPAWLTTVVSRICLDMLRARQSRREDLIGHDHPGDRPAPEGTPEEEAVLVEQVGRAMLVVLDRLGPDERVAFVLHDMFAVPFERIAPMVGRTTDTTKKLASRARRKVQGDNVIPAEEVARQRRVATAFLAAARAGDLAALLEVLSPDVVRHADRHAIGPDRPTEARGARTVAGEVSAFGRNSRFATLLLVDGAVGMAVAPHGRVKSILTFEFADDRITEYRLIADPERLARLELAVLP</sequence>
<dbReference type="InterPro" id="IPR013249">
    <property type="entry name" value="RNA_pol_sigma70_r4_t2"/>
</dbReference>
<dbReference type="PANTHER" id="PTHR30173">
    <property type="entry name" value="SIGMA 19 FACTOR"/>
    <property type="match status" value="1"/>
</dbReference>